<accession>A0A6L4WVQ0</accession>
<name>A0A6L4WVQ0_9BACT</name>
<sequence>MNKENSITLQISIFYLFIFILLNIFVLFQFKVSYLIELVLIDILLILFYIFLLKKLKVLTIQKEKELINSRNLFLRNIMHELKTPITKGKIVTNSFDDTKKRTVLSSVFNRLEFLLNEFTKIEELTSGFIKLEIKSYRAVDLIDESLDMLLLNSSNSNINLKINKDLKIDVDFKLFSSALKNLIDNAIKYNTNDKIEIIVDKNSIEIKNKGKKLKKDINTYYKAFNRDYEKSNDVLGLGLFISNSIIKLHNYKLEYKFKNNYHLFQIVF</sequence>
<dbReference type="EMBL" id="WFKJ01000045">
    <property type="protein sequence ID" value="KAB7888753.1"/>
    <property type="molecule type" value="Genomic_DNA"/>
</dbReference>
<dbReference type="GO" id="GO:0000155">
    <property type="term" value="F:phosphorelay sensor kinase activity"/>
    <property type="evidence" value="ECO:0007669"/>
    <property type="project" value="InterPro"/>
</dbReference>
<dbReference type="PROSITE" id="PS50109">
    <property type="entry name" value="HIS_KIN"/>
    <property type="match status" value="1"/>
</dbReference>
<dbReference type="EMBL" id="WFKK01000005">
    <property type="protein sequence ID" value="KAB7890474.1"/>
    <property type="molecule type" value="Genomic_DNA"/>
</dbReference>
<feature type="domain" description="Histidine kinase" evidence="9">
    <location>
        <begin position="77"/>
        <end position="269"/>
    </location>
</feature>
<dbReference type="RefSeq" id="WP_152191546.1">
    <property type="nucleotide sequence ID" value="NZ_WFKI01000008.1"/>
</dbReference>
<dbReference type="InterPro" id="IPR047994">
    <property type="entry name" value="ArsS-like"/>
</dbReference>
<keyword evidence="4" id="KW-0597">Phosphoprotein</keyword>
<dbReference type="EC" id="2.7.13.3" evidence="3"/>
<gene>
    <name evidence="10" type="ORF">GBG18_12480</name>
    <name evidence="11" type="ORF">GBG19_03165</name>
</gene>
<dbReference type="PANTHER" id="PTHR45528">
    <property type="entry name" value="SENSOR HISTIDINE KINASE CPXA"/>
    <property type="match status" value="1"/>
</dbReference>
<evidence type="ECO:0000313" key="13">
    <source>
        <dbReference type="Proteomes" id="UP000472839"/>
    </source>
</evidence>
<dbReference type="Gene3D" id="3.30.565.10">
    <property type="entry name" value="Histidine kinase-like ATPase, C-terminal domain"/>
    <property type="match status" value="1"/>
</dbReference>
<keyword evidence="7 8" id="KW-0472">Membrane</keyword>
<evidence type="ECO:0000256" key="8">
    <source>
        <dbReference type="SAM" id="Phobius"/>
    </source>
</evidence>
<dbReference type="AlphaFoldDB" id="A0A6L4WVQ0"/>
<keyword evidence="8" id="KW-1133">Transmembrane helix</keyword>
<protein>
    <recommendedName>
        <fullName evidence="3">histidine kinase</fullName>
        <ecNumber evidence="3">2.7.13.3</ecNumber>
    </recommendedName>
</protein>
<evidence type="ECO:0000256" key="6">
    <source>
        <dbReference type="ARBA" id="ARBA00022777"/>
    </source>
</evidence>
<proteinExistence type="predicted"/>
<organism evidence="11 13">
    <name type="scientific">Poseidonibacter ostreae</name>
    <dbReference type="NCBI Taxonomy" id="2654171"/>
    <lineage>
        <taxon>Bacteria</taxon>
        <taxon>Pseudomonadati</taxon>
        <taxon>Campylobacterota</taxon>
        <taxon>Epsilonproteobacteria</taxon>
        <taxon>Campylobacterales</taxon>
        <taxon>Arcobacteraceae</taxon>
        <taxon>Poseidonibacter</taxon>
    </lineage>
</organism>
<keyword evidence="8" id="KW-0812">Transmembrane</keyword>
<dbReference type="SUPFAM" id="SSF55874">
    <property type="entry name" value="ATPase domain of HSP90 chaperone/DNA topoisomerase II/histidine kinase"/>
    <property type="match status" value="1"/>
</dbReference>
<dbReference type="InterPro" id="IPR003594">
    <property type="entry name" value="HATPase_dom"/>
</dbReference>
<dbReference type="InterPro" id="IPR005467">
    <property type="entry name" value="His_kinase_dom"/>
</dbReference>
<dbReference type="Proteomes" id="UP000472839">
    <property type="component" value="Unassembled WGS sequence"/>
</dbReference>
<feature type="transmembrane region" description="Helical" evidence="8">
    <location>
        <begin position="7"/>
        <end position="28"/>
    </location>
</feature>
<dbReference type="NCBIfam" id="NF038389">
    <property type="entry name" value="ArsS_fam_HK"/>
    <property type="match status" value="1"/>
</dbReference>
<comment type="catalytic activity">
    <reaction evidence="1">
        <text>ATP + protein L-histidine = ADP + protein N-phospho-L-histidine.</text>
        <dbReference type="EC" id="2.7.13.3"/>
    </reaction>
</comment>
<evidence type="ECO:0000313" key="11">
    <source>
        <dbReference type="EMBL" id="KAB7890474.1"/>
    </source>
</evidence>
<evidence type="ECO:0000256" key="2">
    <source>
        <dbReference type="ARBA" id="ARBA00004141"/>
    </source>
</evidence>
<dbReference type="InterPro" id="IPR036097">
    <property type="entry name" value="HisK_dim/P_sf"/>
</dbReference>
<evidence type="ECO:0000256" key="3">
    <source>
        <dbReference type="ARBA" id="ARBA00012438"/>
    </source>
</evidence>
<dbReference type="Pfam" id="PF02518">
    <property type="entry name" value="HATPase_c"/>
    <property type="match status" value="1"/>
</dbReference>
<dbReference type="InterPro" id="IPR036890">
    <property type="entry name" value="HATPase_C_sf"/>
</dbReference>
<keyword evidence="12" id="KW-1185">Reference proteome</keyword>
<comment type="subcellular location">
    <subcellularLocation>
        <location evidence="2">Membrane</location>
        <topology evidence="2">Multi-pass membrane protein</topology>
    </subcellularLocation>
</comment>
<evidence type="ECO:0000256" key="4">
    <source>
        <dbReference type="ARBA" id="ARBA00022553"/>
    </source>
</evidence>
<evidence type="ECO:0000313" key="10">
    <source>
        <dbReference type="EMBL" id="KAB7888753.1"/>
    </source>
</evidence>
<evidence type="ECO:0000256" key="7">
    <source>
        <dbReference type="ARBA" id="ARBA00023136"/>
    </source>
</evidence>
<evidence type="ECO:0000256" key="1">
    <source>
        <dbReference type="ARBA" id="ARBA00000085"/>
    </source>
</evidence>
<evidence type="ECO:0000313" key="12">
    <source>
        <dbReference type="Proteomes" id="UP000461010"/>
    </source>
</evidence>
<dbReference type="Proteomes" id="UP000461010">
    <property type="component" value="Unassembled WGS sequence"/>
</dbReference>
<keyword evidence="6" id="KW-0418">Kinase</keyword>
<keyword evidence="5" id="KW-0808">Transferase</keyword>
<evidence type="ECO:0000259" key="9">
    <source>
        <dbReference type="PROSITE" id="PS50109"/>
    </source>
</evidence>
<reference evidence="12 13" key="1">
    <citation type="submission" date="2019-10" db="EMBL/GenBank/DDBJ databases">
        <title>Poseidonibacter ostreae sp. nov., isolated from the gut of the Ostrea denselamellosa.</title>
        <authorList>
            <person name="Choi A."/>
        </authorList>
    </citation>
    <scope>NUCLEOTIDE SEQUENCE [LARGE SCALE GENOMIC DNA]</scope>
    <source>
        <strain evidence="11 13">SJOD-M-33</strain>
        <strain evidence="10 12">SJOD-M-5</strain>
    </source>
</reference>
<dbReference type="SUPFAM" id="SSF47384">
    <property type="entry name" value="Homodimeric domain of signal transducing histidine kinase"/>
    <property type="match status" value="1"/>
</dbReference>
<evidence type="ECO:0000256" key="5">
    <source>
        <dbReference type="ARBA" id="ARBA00022679"/>
    </source>
</evidence>
<feature type="transmembrane region" description="Helical" evidence="8">
    <location>
        <begin position="34"/>
        <end position="53"/>
    </location>
</feature>
<dbReference type="GO" id="GO:0016020">
    <property type="term" value="C:membrane"/>
    <property type="evidence" value="ECO:0007669"/>
    <property type="project" value="UniProtKB-SubCell"/>
</dbReference>
<dbReference type="PANTHER" id="PTHR45528:SF12">
    <property type="entry name" value="SENSOR HISTIDINE KINASE ARSS"/>
    <property type="match status" value="1"/>
</dbReference>
<dbReference type="InterPro" id="IPR050398">
    <property type="entry name" value="HssS/ArlS-like"/>
</dbReference>
<comment type="caution">
    <text evidence="11">The sequence shown here is derived from an EMBL/GenBank/DDBJ whole genome shotgun (WGS) entry which is preliminary data.</text>
</comment>